<keyword evidence="6" id="KW-0677">Repeat</keyword>
<dbReference type="InterPro" id="IPR017452">
    <property type="entry name" value="GPCR_Rhodpsn_7TM"/>
</dbReference>
<keyword evidence="3" id="KW-1003">Cell membrane</keyword>
<keyword evidence="12" id="KW-0325">Glycoprotein</keyword>
<dbReference type="PROSITE" id="PS50262">
    <property type="entry name" value="G_PROTEIN_RECEP_F1_2"/>
    <property type="match status" value="1"/>
</dbReference>
<keyword evidence="7 16" id="KW-1133">Transmembrane helix</keyword>
<dbReference type="InterPro" id="IPR036055">
    <property type="entry name" value="LDL_receptor-like_sf"/>
</dbReference>
<dbReference type="PANTHER" id="PTHR24372:SF80">
    <property type="entry name" value="FI21465P1-RELATED"/>
    <property type="match status" value="1"/>
</dbReference>
<dbReference type="InterPro" id="IPR003591">
    <property type="entry name" value="Leu-rich_rpt_typical-subtyp"/>
</dbReference>
<keyword evidence="5 15" id="KW-0812">Transmembrane</keyword>
<evidence type="ECO:0000256" key="2">
    <source>
        <dbReference type="ARBA" id="ARBA00010663"/>
    </source>
</evidence>
<feature type="transmembrane region" description="Helical" evidence="16">
    <location>
        <begin position="621"/>
        <end position="644"/>
    </location>
</feature>
<feature type="domain" description="G-protein coupled receptors family 1 profile" evidence="17">
    <location>
        <begin position="420"/>
        <end position="676"/>
    </location>
</feature>
<evidence type="ECO:0000256" key="8">
    <source>
        <dbReference type="ARBA" id="ARBA00023040"/>
    </source>
</evidence>
<protein>
    <recommendedName>
        <fullName evidence="17">G-protein coupled receptors family 1 profile domain-containing protein</fullName>
    </recommendedName>
</protein>
<dbReference type="PROSITE" id="PS51450">
    <property type="entry name" value="LRR"/>
    <property type="match status" value="1"/>
</dbReference>
<evidence type="ECO:0000256" key="12">
    <source>
        <dbReference type="ARBA" id="ARBA00023180"/>
    </source>
</evidence>
<evidence type="ECO:0000256" key="5">
    <source>
        <dbReference type="ARBA" id="ARBA00022692"/>
    </source>
</evidence>
<evidence type="ECO:0000256" key="11">
    <source>
        <dbReference type="ARBA" id="ARBA00023170"/>
    </source>
</evidence>
<evidence type="ECO:0000256" key="13">
    <source>
        <dbReference type="ARBA" id="ARBA00023224"/>
    </source>
</evidence>
<dbReference type="Pfam" id="PF13855">
    <property type="entry name" value="LRR_8"/>
    <property type="match status" value="2"/>
</dbReference>
<dbReference type="InterPro" id="IPR008112">
    <property type="entry name" value="Relaxin_rcpt"/>
</dbReference>
<dbReference type="Proteomes" id="UP001461498">
    <property type="component" value="Unassembled WGS sequence"/>
</dbReference>
<dbReference type="InterPro" id="IPR001611">
    <property type="entry name" value="Leu-rich_rpt"/>
</dbReference>
<dbReference type="SUPFAM" id="SSF57424">
    <property type="entry name" value="LDL receptor-like module"/>
    <property type="match status" value="1"/>
</dbReference>
<keyword evidence="4" id="KW-0433">Leucine-rich repeat</keyword>
<dbReference type="Pfam" id="PF00001">
    <property type="entry name" value="7tm_1"/>
    <property type="match status" value="1"/>
</dbReference>
<evidence type="ECO:0000256" key="4">
    <source>
        <dbReference type="ARBA" id="ARBA00022614"/>
    </source>
</evidence>
<dbReference type="InterPro" id="IPR002172">
    <property type="entry name" value="LDrepeatLR_classA_rpt"/>
</dbReference>
<dbReference type="PRINTS" id="PR00237">
    <property type="entry name" value="GPCRRHODOPSN"/>
</dbReference>
<dbReference type="SMART" id="SM00192">
    <property type="entry name" value="LDLa"/>
    <property type="match status" value="1"/>
</dbReference>
<feature type="transmembrane region" description="Helical" evidence="16">
    <location>
        <begin position="580"/>
        <end position="600"/>
    </location>
</feature>
<keyword evidence="13 15" id="KW-0807">Transducer</keyword>
<evidence type="ECO:0000256" key="1">
    <source>
        <dbReference type="ARBA" id="ARBA00004651"/>
    </source>
</evidence>
<dbReference type="CDD" id="cd00112">
    <property type="entry name" value="LDLa"/>
    <property type="match status" value="1"/>
</dbReference>
<dbReference type="Gene3D" id="2.40.128.620">
    <property type="match status" value="1"/>
</dbReference>
<keyword evidence="10" id="KW-1015">Disulfide bond</keyword>
<comment type="subcellular location">
    <subcellularLocation>
        <location evidence="1">Cell membrane</location>
        <topology evidence="1">Multi-pass membrane protein</topology>
    </subcellularLocation>
</comment>
<reference evidence="18 19" key="1">
    <citation type="submission" date="2022-12" db="EMBL/GenBank/DDBJ databases">
        <title>Chromosome-level genome assembly of true bugs.</title>
        <authorList>
            <person name="Ma L."/>
            <person name="Li H."/>
        </authorList>
    </citation>
    <scope>NUCLEOTIDE SEQUENCE [LARGE SCALE GENOMIC DNA]</scope>
    <source>
        <strain evidence="18">Lab_2022b</strain>
    </source>
</reference>
<evidence type="ECO:0000256" key="9">
    <source>
        <dbReference type="ARBA" id="ARBA00023136"/>
    </source>
</evidence>
<dbReference type="SMART" id="SM00369">
    <property type="entry name" value="LRR_TYP"/>
    <property type="match status" value="7"/>
</dbReference>
<dbReference type="InterPro" id="IPR032675">
    <property type="entry name" value="LRR_dom_sf"/>
</dbReference>
<dbReference type="EMBL" id="JAPXFL010000039">
    <property type="protein sequence ID" value="KAK9496911.1"/>
    <property type="molecule type" value="Genomic_DNA"/>
</dbReference>
<feature type="transmembrane region" description="Helical" evidence="16">
    <location>
        <begin position="6"/>
        <end position="27"/>
    </location>
</feature>
<dbReference type="GO" id="GO:0005886">
    <property type="term" value="C:plasma membrane"/>
    <property type="evidence" value="ECO:0007669"/>
    <property type="project" value="UniProtKB-SubCell"/>
</dbReference>
<dbReference type="SUPFAM" id="SSF52058">
    <property type="entry name" value="L domain-like"/>
    <property type="match status" value="1"/>
</dbReference>
<dbReference type="Gene3D" id="1.20.1070.10">
    <property type="entry name" value="Rhodopsin 7-helix transmembrane proteins"/>
    <property type="match status" value="1"/>
</dbReference>
<comment type="caution">
    <text evidence="14">Lacks conserved residue(s) required for the propagation of feature annotation.</text>
</comment>
<organism evidence="18 19">
    <name type="scientific">Rhynocoris fuscipes</name>
    <dbReference type="NCBI Taxonomy" id="488301"/>
    <lineage>
        <taxon>Eukaryota</taxon>
        <taxon>Metazoa</taxon>
        <taxon>Ecdysozoa</taxon>
        <taxon>Arthropoda</taxon>
        <taxon>Hexapoda</taxon>
        <taxon>Insecta</taxon>
        <taxon>Pterygota</taxon>
        <taxon>Neoptera</taxon>
        <taxon>Paraneoptera</taxon>
        <taxon>Hemiptera</taxon>
        <taxon>Heteroptera</taxon>
        <taxon>Panheteroptera</taxon>
        <taxon>Cimicomorpha</taxon>
        <taxon>Reduviidae</taxon>
        <taxon>Harpactorinae</taxon>
        <taxon>Harpactorini</taxon>
        <taxon>Rhynocoris</taxon>
    </lineage>
</organism>
<sequence>MVCSRGFLVSLPLATAFAILTSIILFLRYGSCPEGSFGCDGSYSLCVAQSLVCDSKPDCPNSKDESLFVCRDLHGAFWDLIELWADSHDANHTCALDIYPDGCNCSDHTVLICNHMNLTYIPANISKNTSKLVLIGNRITLSGSSFNQYSLTMINLADNALTSLPEKVFQKQKKSLEKLILLDNKLRILPENIFNGLHKVEWIFLQNNQLIELNLNYWNMEELNWLDVSHNKLTLSDEFFPDTLPSLSLLYLEWNDIERVTQYTFSNLKSLKDLNLGWNNIKYIERNAFTNLVNLLELNLSNNQLRVLDADTFQRNLPLRKLDLTGNIRLELATGLFTSLTNLSSLGLEDIDIYGIDQNMFTSLKKLHFIYFKRFKYCMYVPHVPSCSPHDDGVSSDEDLLGDMLMRTTLWLVAIFILLSNGLVLTYRLRRTNRHSSPLNLIITNLAVSDFLMGLYLLVVGIVDGIYRGRYKQVASEWVSSSFCTIAGITALLSSEVGLLLLWLISLERFLLISAFFRGYNSLKPKVALATTLAIWLFVLVLALLPVFVWRHAQRFYGTNSFCFPLHIDEPFAIGWHYSAVIYLGINVLALLCIALFYLGMFVSIWKTRHATTINFRDSEFALRFFCIVLANSCCWVPVIVLKILAMSGFTFPKDVYGWLAIFVIPVNSAVNPVLHTFTTPGYMVGAQITVRAQIPNDLPTLGIKTLRRRWSGTFNKQYTDYTPKIAEEETQLSSRHCTST</sequence>
<evidence type="ECO:0000256" key="3">
    <source>
        <dbReference type="ARBA" id="ARBA00022475"/>
    </source>
</evidence>
<name>A0AAW1CEC7_9HEMI</name>
<evidence type="ECO:0000256" key="7">
    <source>
        <dbReference type="ARBA" id="ARBA00022989"/>
    </source>
</evidence>
<evidence type="ECO:0000256" key="14">
    <source>
        <dbReference type="PROSITE-ProRule" id="PRU00124"/>
    </source>
</evidence>
<feature type="transmembrane region" description="Helical" evidence="16">
    <location>
        <begin position="656"/>
        <end position="675"/>
    </location>
</feature>
<dbReference type="InterPro" id="IPR000276">
    <property type="entry name" value="GPCR_Rhodpsn"/>
</dbReference>
<dbReference type="SUPFAM" id="SSF81321">
    <property type="entry name" value="Family A G protein-coupled receptor-like"/>
    <property type="match status" value="1"/>
</dbReference>
<evidence type="ECO:0000256" key="10">
    <source>
        <dbReference type="ARBA" id="ARBA00023157"/>
    </source>
</evidence>
<gene>
    <name evidence="18" type="ORF">O3M35_012864</name>
</gene>
<comment type="caution">
    <text evidence="18">The sequence shown here is derived from an EMBL/GenBank/DDBJ whole genome shotgun (WGS) entry which is preliminary data.</text>
</comment>
<evidence type="ECO:0000259" key="17">
    <source>
        <dbReference type="PROSITE" id="PS50262"/>
    </source>
</evidence>
<evidence type="ECO:0000256" key="15">
    <source>
        <dbReference type="RuleBase" id="RU000688"/>
    </source>
</evidence>
<feature type="transmembrane region" description="Helical" evidence="16">
    <location>
        <begin position="410"/>
        <end position="429"/>
    </location>
</feature>
<dbReference type="GO" id="GO:0009755">
    <property type="term" value="P:hormone-mediated signaling pathway"/>
    <property type="evidence" value="ECO:0007669"/>
    <property type="project" value="TreeGrafter"/>
</dbReference>
<feature type="transmembrane region" description="Helical" evidence="16">
    <location>
        <begin position="527"/>
        <end position="550"/>
    </location>
</feature>
<dbReference type="AlphaFoldDB" id="A0AAW1CEC7"/>
<dbReference type="PROSITE" id="PS00237">
    <property type="entry name" value="G_PROTEIN_RECEP_F1_1"/>
    <property type="match status" value="1"/>
</dbReference>
<evidence type="ECO:0000313" key="18">
    <source>
        <dbReference type="EMBL" id="KAK9496911.1"/>
    </source>
</evidence>
<feature type="transmembrane region" description="Helical" evidence="16">
    <location>
        <begin position="441"/>
        <end position="463"/>
    </location>
</feature>
<dbReference type="PANTHER" id="PTHR24372">
    <property type="entry name" value="GLYCOPROTEIN HORMONE RECEPTOR"/>
    <property type="match status" value="1"/>
</dbReference>
<keyword evidence="8 15" id="KW-0297">G-protein coupled receptor</keyword>
<comment type="similarity">
    <text evidence="2 15">Belongs to the G-protein coupled receptor 1 family.</text>
</comment>
<dbReference type="Gene3D" id="3.80.10.10">
    <property type="entry name" value="Ribonuclease Inhibitor"/>
    <property type="match status" value="2"/>
</dbReference>
<dbReference type="PROSITE" id="PS50068">
    <property type="entry name" value="LDLRA_2"/>
    <property type="match status" value="1"/>
</dbReference>
<evidence type="ECO:0000313" key="19">
    <source>
        <dbReference type="Proteomes" id="UP001461498"/>
    </source>
</evidence>
<keyword evidence="11 15" id="KW-0675">Receptor</keyword>
<keyword evidence="19" id="KW-1185">Reference proteome</keyword>
<evidence type="ECO:0000256" key="16">
    <source>
        <dbReference type="SAM" id="Phobius"/>
    </source>
</evidence>
<dbReference type="PRINTS" id="PR01739">
    <property type="entry name" value="RELAXINR"/>
</dbReference>
<dbReference type="GO" id="GO:0008528">
    <property type="term" value="F:G protein-coupled peptide receptor activity"/>
    <property type="evidence" value="ECO:0007669"/>
    <property type="project" value="TreeGrafter"/>
</dbReference>
<keyword evidence="9 16" id="KW-0472">Membrane</keyword>
<proteinExistence type="inferred from homology"/>
<evidence type="ECO:0000256" key="6">
    <source>
        <dbReference type="ARBA" id="ARBA00022737"/>
    </source>
</evidence>
<accession>A0AAW1CEC7</accession>
<dbReference type="GO" id="GO:0007189">
    <property type="term" value="P:adenylate cyclase-activating G protein-coupled receptor signaling pathway"/>
    <property type="evidence" value="ECO:0007669"/>
    <property type="project" value="TreeGrafter"/>
</dbReference>